<reference evidence="4" key="1">
    <citation type="submission" date="2016-03" db="EMBL/GenBank/DDBJ databases">
        <title>Complete genome sequence of the type strain Actinoalloteichus hymeniacidonis DSM 45092.</title>
        <authorList>
            <person name="Schaffert L."/>
            <person name="Albersmeier A."/>
            <person name="Winkler A."/>
            <person name="Kalinowski J."/>
            <person name="Zotchev S."/>
            <person name="Ruckert C."/>
        </authorList>
    </citation>
    <scope>NUCLEOTIDE SEQUENCE [LARGE SCALE GENOMIC DNA]</scope>
    <source>
        <strain evidence="4">HPA177(T) (DSM 45092(T))</strain>
    </source>
</reference>
<feature type="domain" description="AB hydrolase-1" evidence="2">
    <location>
        <begin position="46"/>
        <end position="296"/>
    </location>
</feature>
<dbReference type="Gene3D" id="3.40.50.1820">
    <property type="entry name" value="alpha/beta hydrolase"/>
    <property type="match status" value="1"/>
</dbReference>
<dbReference type="InterPro" id="IPR029058">
    <property type="entry name" value="AB_hydrolase_fold"/>
</dbReference>
<dbReference type="SUPFAM" id="SSF53474">
    <property type="entry name" value="alpha/beta-Hydrolases"/>
    <property type="match status" value="1"/>
</dbReference>
<dbReference type="EMBL" id="CP014859">
    <property type="protein sequence ID" value="AOS61786.1"/>
    <property type="molecule type" value="Genomic_DNA"/>
</dbReference>
<keyword evidence="3" id="KW-0808">Transferase</keyword>
<dbReference type="AlphaFoldDB" id="A0AAC9MX88"/>
<evidence type="ECO:0000313" key="4">
    <source>
        <dbReference type="Proteomes" id="UP000095210"/>
    </source>
</evidence>
<keyword evidence="3" id="KW-0378">Hydrolase</keyword>
<dbReference type="Pfam" id="PF00561">
    <property type="entry name" value="Abhydrolase_1"/>
    <property type="match status" value="1"/>
</dbReference>
<accession>A0AAC9MX88</accession>
<protein>
    <submittedName>
        <fullName evidence="3">Hydrolase or acyltransferase of alpha/beta superfamily</fullName>
    </submittedName>
</protein>
<keyword evidence="3" id="KW-0012">Acyltransferase</keyword>
<name>A0AAC9MX88_9PSEU</name>
<keyword evidence="4" id="KW-1185">Reference proteome</keyword>
<evidence type="ECO:0000256" key="1">
    <source>
        <dbReference type="SAM" id="MobiDB-lite"/>
    </source>
</evidence>
<evidence type="ECO:0000259" key="2">
    <source>
        <dbReference type="Pfam" id="PF00561"/>
    </source>
</evidence>
<feature type="region of interest" description="Disordered" evidence="1">
    <location>
        <begin position="1"/>
        <end position="25"/>
    </location>
</feature>
<sequence length="348" mass="37513">MPMSDAALPPLDLNQRPWPGRTIRVDGTPIHVRETPAENPDAETAVYLHGLAGSASNWTDLAGLLRVQMSGVAVDLPGFGRSAPPDGFRYTPAAHVRTVVRLLESRGGRPVHLLGNSFGGLVASIVAAARPDLVATLTLISPAVPDLRPSPDRLADPRFPLSYLPFVGKPVRRALAAMTPLARAEQMMRLCFARPDRVPKHRLEEAAAEIARLGRTSWAGPALDRTTTAMIRFWLTRGDRSLWRVLPRVAAPTLVIWGTEDRLMSARKALRTATALPNGRLLMLPFTGHVAQMERPVLVAKAVLGMVANPWPTSPQVEKHSAALDVGRLADTPVGGGDGWGRSGDMAL</sequence>
<dbReference type="PRINTS" id="PR00111">
    <property type="entry name" value="ABHYDROLASE"/>
</dbReference>
<gene>
    <name evidence="3" type="ORF">TL08_04780</name>
</gene>
<proteinExistence type="predicted"/>
<dbReference type="InterPro" id="IPR000073">
    <property type="entry name" value="AB_hydrolase_1"/>
</dbReference>
<organism evidence="3 4">
    <name type="scientific">Actinoalloteichus hymeniacidonis</name>
    <dbReference type="NCBI Taxonomy" id="340345"/>
    <lineage>
        <taxon>Bacteria</taxon>
        <taxon>Bacillati</taxon>
        <taxon>Actinomycetota</taxon>
        <taxon>Actinomycetes</taxon>
        <taxon>Pseudonocardiales</taxon>
        <taxon>Pseudonocardiaceae</taxon>
        <taxon>Actinoalloteichus</taxon>
    </lineage>
</organism>
<dbReference type="PANTHER" id="PTHR46438:SF11">
    <property type="entry name" value="LIPASE-RELATED"/>
    <property type="match status" value="1"/>
</dbReference>
<dbReference type="KEGG" id="ahm:TL08_04780"/>
<dbReference type="GO" id="GO:0016746">
    <property type="term" value="F:acyltransferase activity"/>
    <property type="evidence" value="ECO:0007669"/>
    <property type="project" value="UniProtKB-KW"/>
</dbReference>
<dbReference type="PANTHER" id="PTHR46438">
    <property type="entry name" value="ALPHA/BETA-HYDROLASES SUPERFAMILY PROTEIN"/>
    <property type="match status" value="1"/>
</dbReference>
<dbReference type="Proteomes" id="UP000095210">
    <property type="component" value="Chromosome"/>
</dbReference>
<dbReference type="GO" id="GO:0016787">
    <property type="term" value="F:hydrolase activity"/>
    <property type="evidence" value="ECO:0007669"/>
    <property type="project" value="UniProtKB-KW"/>
</dbReference>
<evidence type="ECO:0000313" key="3">
    <source>
        <dbReference type="EMBL" id="AOS61786.1"/>
    </source>
</evidence>